<name>A0A5B8IAZ5_9GAMM</name>
<protein>
    <submittedName>
        <fullName evidence="1">Glycosyltransferase family 4 protein</fullName>
    </submittedName>
</protein>
<reference evidence="1 2" key="1">
    <citation type="journal article" date="2019" name="Environ. Microbiol.">
        <title>The phytopathogenic nature of Dickeya aquatica 174/2 and the dynamic early evolution of Dickeya pathogenicity.</title>
        <authorList>
            <person name="Duprey A."/>
            <person name="Taib N."/>
            <person name="Leonard S."/>
            <person name="Garin T."/>
            <person name="Flandrois J.P."/>
            <person name="Nasser W."/>
            <person name="Brochier-Armanet C."/>
            <person name="Reverchon S."/>
        </authorList>
    </citation>
    <scope>NUCLEOTIDE SEQUENCE [LARGE SCALE GENOMIC DNA]</scope>
    <source>
        <strain evidence="1 2">NCPPB 569</strain>
    </source>
</reference>
<dbReference type="RefSeq" id="WP_042868668.1">
    <property type="nucleotide sequence ID" value="NZ_CM001975.1"/>
</dbReference>
<keyword evidence="1" id="KW-0808">Transferase</keyword>
<dbReference type="Gene3D" id="3.40.50.2000">
    <property type="entry name" value="Glycogen Phosphorylase B"/>
    <property type="match status" value="2"/>
</dbReference>
<gene>
    <name evidence="1" type="ORF">Dpoa569_0003258</name>
</gene>
<evidence type="ECO:0000313" key="2">
    <source>
        <dbReference type="Proteomes" id="UP000320591"/>
    </source>
</evidence>
<dbReference type="PANTHER" id="PTHR12526">
    <property type="entry name" value="GLYCOSYLTRANSFERASE"/>
    <property type="match status" value="1"/>
</dbReference>
<accession>A0A5B8IAZ5</accession>
<dbReference type="SUPFAM" id="SSF53756">
    <property type="entry name" value="UDP-Glycosyltransferase/glycogen phosphorylase"/>
    <property type="match status" value="1"/>
</dbReference>
<dbReference type="EMBL" id="CP042220">
    <property type="protein sequence ID" value="QDX31263.1"/>
    <property type="molecule type" value="Genomic_DNA"/>
</dbReference>
<dbReference type="STRING" id="568768.GCA_000406125_00698"/>
<dbReference type="GO" id="GO:0016740">
    <property type="term" value="F:transferase activity"/>
    <property type="evidence" value="ECO:0007669"/>
    <property type="project" value="UniProtKB-KW"/>
</dbReference>
<evidence type="ECO:0000313" key="1">
    <source>
        <dbReference type="EMBL" id="QDX31263.1"/>
    </source>
</evidence>
<sequence>MKVSILIMNACDIGGIERSTFSLMNALRKNNICVEMVSLFENETIGLGVNEEYVIPKGCNEFLKILNYVRSVSEDTTIISTYDRLSIFVIAASFLLRKRVNLIAQQHADYFALKWWTRTARRIMYNLGNVKIVCLTRKDYSFYKKWHDSVYQVPNILDLSHKIYNEVPSLASRHIDLLAAGRLHPVKRFEDFIGLVEFIHKERDITAKLYGSGDDLNRLQRCCNSSLDIFAGATDELMKKMYDAKIVVVTSHRESFSMVILEAMSAGCVVVSYDCPTGPSELITNGVDGFLVENGNTSKLKETCMLLLENIALCETISINAQKTARKYSPDIIAKQWSMII</sequence>
<dbReference type="AlphaFoldDB" id="A0A5B8IAZ5"/>
<dbReference type="OrthoDB" id="9777346at2"/>
<keyword evidence="2" id="KW-1185">Reference proteome</keyword>
<dbReference type="Proteomes" id="UP000320591">
    <property type="component" value="Chromosome"/>
</dbReference>
<proteinExistence type="predicted"/>
<dbReference type="Pfam" id="PF13692">
    <property type="entry name" value="Glyco_trans_1_4"/>
    <property type="match status" value="1"/>
</dbReference>
<dbReference type="KEGG" id="dic:Dpoa569_0003258"/>
<organism evidence="1 2">
    <name type="scientific">Dickeya poaceiphila</name>
    <dbReference type="NCBI Taxonomy" id="568768"/>
    <lineage>
        <taxon>Bacteria</taxon>
        <taxon>Pseudomonadati</taxon>
        <taxon>Pseudomonadota</taxon>
        <taxon>Gammaproteobacteria</taxon>
        <taxon>Enterobacterales</taxon>
        <taxon>Pectobacteriaceae</taxon>
        <taxon>Dickeya</taxon>
    </lineage>
</organism>